<organism evidence="2 3">
    <name type="scientific">Nonomuraea cavernae</name>
    <dbReference type="NCBI Taxonomy" id="2045107"/>
    <lineage>
        <taxon>Bacteria</taxon>
        <taxon>Bacillati</taxon>
        <taxon>Actinomycetota</taxon>
        <taxon>Actinomycetes</taxon>
        <taxon>Streptosporangiales</taxon>
        <taxon>Streptosporangiaceae</taxon>
        <taxon>Nonomuraea</taxon>
    </lineage>
</organism>
<dbReference type="AlphaFoldDB" id="A0A917Z7P7"/>
<evidence type="ECO:0000256" key="1">
    <source>
        <dbReference type="SAM" id="MobiDB-lite"/>
    </source>
</evidence>
<sequence>MTDQAQGPRHRPQVEAAARHQAPGRFDGEDAAAPYIVADFGLISRKGPLVVAAGRGELARQDVRDVPRPRRS</sequence>
<feature type="region of interest" description="Disordered" evidence="1">
    <location>
        <begin position="1"/>
        <end position="29"/>
    </location>
</feature>
<dbReference type="EMBL" id="BMNH01000022">
    <property type="protein sequence ID" value="GGO77388.1"/>
    <property type="molecule type" value="Genomic_DNA"/>
</dbReference>
<keyword evidence="3" id="KW-1185">Reference proteome</keyword>
<evidence type="ECO:0000313" key="3">
    <source>
        <dbReference type="Proteomes" id="UP000646523"/>
    </source>
</evidence>
<accession>A0A917Z7P7</accession>
<evidence type="ECO:0000313" key="2">
    <source>
        <dbReference type="EMBL" id="GGO77388.1"/>
    </source>
</evidence>
<protein>
    <submittedName>
        <fullName evidence="2">Uncharacterized protein</fullName>
    </submittedName>
</protein>
<reference evidence="2" key="1">
    <citation type="journal article" date="2014" name="Int. J. Syst. Evol. Microbiol.">
        <title>Complete genome sequence of Corynebacterium casei LMG S-19264T (=DSM 44701T), isolated from a smear-ripened cheese.</title>
        <authorList>
            <consortium name="US DOE Joint Genome Institute (JGI-PGF)"/>
            <person name="Walter F."/>
            <person name="Albersmeier A."/>
            <person name="Kalinowski J."/>
            <person name="Ruckert C."/>
        </authorList>
    </citation>
    <scope>NUCLEOTIDE SEQUENCE</scope>
    <source>
        <strain evidence="2">CGMCC 4.7368</strain>
    </source>
</reference>
<dbReference type="Proteomes" id="UP000646523">
    <property type="component" value="Unassembled WGS sequence"/>
</dbReference>
<proteinExistence type="predicted"/>
<gene>
    <name evidence="2" type="ORF">GCM10012289_56950</name>
</gene>
<name>A0A917Z7P7_9ACTN</name>
<reference evidence="2" key="2">
    <citation type="submission" date="2020-09" db="EMBL/GenBank/DDBJ databases">
        <authorList>
            <person name="Sun Q."/>
            <person name="Zhou Y."/>
        </authorList>
    </citation>
    <scope>NUCLEOTIDE SEQUENCE</scope>
    <source>
        <strain evidence="2">CGMCC 4.7368</strain>
    </source>
</reference>
<comment type="caution">
    <text evidence="2">The sequence shown here is derived from an EMBL/GenBank/DDBJ whole genome shotgun (WGS) entry which is preliminary data.</text>
</comment>